<dbReference type="GO" id="GO:0000155">
    <property type="term" value="F:phosphorelay sensor kinase activity"/>
    <property type="evidence" value="ECO:0007669"/>
    <property type="project" value="InterPro"/>
</dbReference>
<dbReference type="GO" id="GO:0005524">
    <property type="term" value="F:ATP binding"/>
    <property type="evidence" value="ECO:0007669"/>
    <property type="project" value="UniProtKB-KW"/>
</dbReference>
<keyword evidence="7" id="KW-0067">ATP-binding</keyword>
<evidence type="ECO:0000256" key="10">
    <source>
        <dbReference type="SAM" id="MobiDB-lite"/>
    </source>
</evidence>
<dbReference type="InterPro" id="IPR003594">
    <property type="entry name" value="HATPase_dom"/>
</dbReference>
<name>A0A6G9YHN3_9NOCA</name>
<keyword evidence="8" id="KW-0902">Two-component regulatory system</keyword>
<dbReference type="Gene3D" id="1.20.5.1930">
    <property type="match status" value="1"/>
</dbReference>
<evidence type="ECO:0000259" key="12">
    <source>
        <dbReference type="PROSITE" id="PS50109"/>
    </source>
</evidence>
<feature type="coiled-coil region" evidence="9">
    <location>
        <begin position="164"/>
        <end position="191"/>
    </location>
</feature>
<keyword evidence="14" id="KW-1185">Reference proteome</keyword>
<evidence type="ECO:0000256" key="8">
    <source>
        <dbReference type="ARBA" id="ARBA00023012"/>
    </source>
</evidence>
<dbReference type="Pfam" id="PF07730">
    <property type="entry name" value="HisKA_3"/>
    <property type="match status" value="1"/>
</dbReference>
<keyword evidence="9" id="KW-0175">Coiled coil</keyword>
<proteinExistence type="predicted"/>
<sequence length="432" mass="45662">MTARPVPEYGDPVWSGAAPGRRWKAAAPLLLDIGGSIVITAMVLLAAGSNYATGPLRLDVLGAAFIAVANLPVMLRRRAPITALVVCCAGMSLFAASGYWEALNGSGSLWALYTVATRYRPTRSIPAAALHVATQIFAAMITGAVALWLILALAPMFSAGAWALGNLKRVLDERNERLAALTEQLERDRIERARRAVVEERVRLARELHDVVAHHMSAISIQAGLARYVFHTDPGTAYTAVQAIGDASGKAMEDMRRLLTLLRLDPDHPPNAKLLEVEPGIDRLGELVDGITAAGVPTTLAVTGAVRELTSGAELCIYRVVQESLTNVLKHAGAAHAAVTVDFRPSEVVVRIVDDGRGAVPGGNSATQGHGLIGMRERARLYGGTLTANTQVQKGFGVVLTLPMSAGTVARGPEGTTRSAGDGRSGDQRIGR</sequence>
<evidence type="ECO:0000313" key="14">
    <source>
        <dbReference type="Proteomes" id="UP000503540"/>
    </source>
</evidence>
<dbReference type="CDD" id="cd16917">
    <property type="entry name" value="HATPase_UhpB-NarQ-NarX-like"/>
    <property type="match status" value="1"/>
</dbReference>
<dbReference type="SMART" id="SM00387">
    <property type="entry name" value="HATPase_c"/>
    <property type="match status" value="1"/>
</dbReference>
<dbReference type="EMBL" id="CP046172">
    <property type="protein sequence ID" value="QIS12567.1"/>
    <property type="molecule type" value="Genomic_DNA"/>
</dbReference>
<dbReference type="InterPro" id="IPR011712">
    <property type="entry name" value="Sig_transdc_His_kin_sub3_dim/P"/>
</dbReference>
<dbReference type="Proteomes" id="UP000503540">
    <property type="component" value="Chromosome"/>
</dbReference>
<dbReference type="RefSeq" id="WP_167475237.1">
    <property type="nucleotide sequence ID" value="NZ_CP046172.1"/>
</dbReference>
<dbReference type="InterPro" id="IPR050482">
    <property type="entry name" value="Sensor_HK_TwoCompSys"/>
</dbReference>
<accession>A0A6G9YHN3</accession>
<keyword evidence="3" id="KW-0597">Phosphoprotein</keyword>
<evidence type="ECO:0000256" key="11">
    <source>
        <dbReference type="SAM" id="Phobius"/>
    </source>
</evidence>
<dbReference type="PANTHER" id="PTHR24421">
    <property type="entry name" value="NITRATE/NITRITE SENSOR PROTEIN NARX-RELATED"/>
    <property type="match status" value="1"/>
</dbReference>
<feature type="region of interest" description="Disordered" evidence="10">
    <location>
        <begin position="407"/>
        <end position="432"/>
    </location>
</feature>
<dbReference type="InterPro" id="IPR036890">
    <property type="entry name" value="HATPase_C_sf"/>
</dbReference>
<dbReference type="AlphaFoldDB" id="A0A6G9YHN3"/>
<dbReference type="PROSITE" id="PS50109">
    <property type="entry name" value="HIS_KIN"/>
    <property type="match status" value="1"/>
</dbReference>
<keyword evidence="11" id="KW-0812">Transmembrane</keyword>
<evidence type="ECO:0000256" key="6">
    <source>
        <dbReference type="ARBA" id="ARBA00022777"/>
    </source>
</evidence>
<feature type="transmembrane region" description="Helical" evidence="11">
    <location>
        <begin position="136"/>
        <end position="164"/>
    </location>
</feature>
<evidence type="ECO:0000256" key="7">
    <source>
        <dbReference type="ARBA" id="ARBA00022840"/>
    </source>
</evidence>
<dbReference type="PANTHER" id="PTHR24421:SF10">
    <property type="entry name" value="NITRATE_NITRITE SENSOR PROTEIN NARQ"/>
    <property type="match status" value="1"/>
</dbReference>
<evidence type="ECO:0000256" key="5">
    <source>
        <dbReference type="ARBA" id="ARBA00022741"/>
    </source>
</evidence>
<dbReference type="Gene3D" id="3.30.565.10">
    <property type="entry name" value="Histidine kinase-like ATPase, C-terminal domain"/>
    <property type="match status" value="1"/>
</dbReference>
<dbReference type="KEGG" id="nah:F5544_23545"/>
<dbReference type="Pfam" id="PF02518">
    <property type="entry name" value="HATPase_c"/>
    <property type="match status" value="1"/>
</dbReference>
<keyword evidence="4" id="KW-0808">Transferase</keyword>
<dbReference type="GO" id="GO:0046983">
    <property type="term" value="F:protein dimerization activity"/>
    <property type="evidence" value="ECO:0007669"/>
    <property type="project" value="InterPro"/>
</dbReference>
<keyword evidence="5" id="KW-0547">Nucleotide-binding</keyword>
<evidence type="ECO:0000256" key="3">
    <source>
        <dbReference type="ARBA" id="ARBA00022553"/>
    </source>
</evidence>
<feature type="transmembrane region" description="Helical" evidence="11">
    <location>
        <begin position="81"/>
        <end position="100"/>
    </location>
</feature>
<dbReference type="GO" id="GO:0016020">
    <property type="term" value="C:membrane"/>
    <property type="evidence" value="ECO:0007669"/>
    <property type="project" value="InterPro"/>
</dbReference>
<dbReference type="EC" id="2.7.13.3" evidence="2"/>
<evidence type="ECO:0000256" key="1">
    <source>
        <dbReference type="ARBA" id="ARBA00000085"/>
    </source>
</evidence>
<evidence type="ECO:0000313" key="13">
    <source>
        <dbReference type="EMBL" id="QIS12567.1"/>
    </source>
</evidence>
<evidence type="ECO:0000256" key="9">
    <source>
        <dbReference type="SAM" id="Coils"/>
    </source>
</evidence>
<keyword evidence="11" id="KW-0472">Membrane</keyword>
<organism evidence="13 14">
    <name type="scientific">Nocardia arthritidis</name>
    <dbReference type="NCBI Taxonomy" id="228602"/>
    <lineage>
        <taxon>Bacteria</taxon>
        <taxon>Bacillati</taxon>
        <taxon>Actinomycetota</taxon>
        <taxon>Actinomycetes</taxon>
        <taxon>Mycobacteriales</taxon>
        <taxon>Nocardiaceae</taxon>
        <taxon>Nocardia</taxon>
    </lineage>
</organism>
<dbReference type="InterPro" id="IPR005467">
    <property type="entry name" value="His_kinase_dom"/>
</dbReference>
<feature type="transmembrane region" description="Helical" evidence="11">
    <location>
        <begin position="29"/>
        <end position="48"/>
    </location>
</feature>
<comment type="catalytic activity">
    <reaction evidence="1">
        <text>ATP + protein L-histidine = ADP + protein N-phospho-L-histidine.</text>
        <dbReference type="EC" id="2.7.13.3"/>
    </reaction>
</comment>
<feature type="domain" description="Histidine kinase" evidence="12">
    <location>
        <begin position="317"/>
        <end position="406"/>
    </location>
</feature>
<dbReference type="SUPFAM" id="SSF55874">
    <property type="entry name" value="ATPase domain of HSP90 chaperone/DNA topoisomerase II/histidine kinase"/>
    <property type="match status" value="1"/>
</dbReference>
<keyword evidence="6 13" id="KW-0418">Kinase</keyword>
<protein>
    <recommendedName>
        <fullName evidence="2">histidine kinase</fullName>
        <ecNumber evidence="2">2.7.13.3</ecNumber>
    </recommendedName>
</protein>
<gene>
    <name evidence="13" type="ORF">F5544_23545</name>
</gene>
<feature type="transmembrane region" description="Helical" evidence="11">
    <location>
        <begin position="54"/>
        <end position="74"/>
    </location>
</feature>
<reference evidence="13 14" key="1">
    <citation type="journal article" date="2019" name="ACS Chem. Biol.">
        <title>Identification and Mobilization of a Cryptic Antibiotic Biosynthesis Gene Locus from a Human-Pathogenic Nocardia Isolate.</title>
        <authorList>
            <person name="Herisse M."/>
            <person name="Ishida K."/>
            <person name="Porter J.L."/>
            <person name="Howden B."/>
            <person name="Hertweck C."/>
            <person name="Stinear T.P."/>
            <person name="Pidot S.J."/>
        </authorList>
    </citation>
    <scope>NUCLEOTIDE SEQUENCE [LARGE SCALE GENOMIC DNA]</scope>
    <source>
        <strain evidence="13 14">AUSMDU00012717</strain>
    </source>
</reference>
<evidence type="ECO:0000256" key="2">
    <source>
        <dbReference type="ARBA" id="ARBA00012438"/>
    </source>
</evidence>
<keyword evidence="11" id="KW-1133">Transmembrane helix</keyword>
<evidence type="ECO:0000256" key="4">
    <source>
        <dbReference type="ARBA" id="ARBA00022679"/>
    </source>
</evidence>